<dbReference type="RefSeq" id="WP_252167658.1">
    <property type="nucleotide sequence ID" value="NZ_CP084930.1"/>
</dbReference>
<reference evidence="3" key="1">
    <citation type="journal article" date="2022" name="Toxins">
        <title>Genomic Analysis of Sphingopyxis sp. USTB-05 for Biodegrading Cyanobacterial Hepatotoxins.</title>
        <authorList>
            <person name="Liu C."/>
            <person name="Xu Q."/>
            <person name="Zhao Z."/>
            <person name="Zhang H."/>
            <person name="Liu X."/>
            <person name="Yin C."/>
            <person name="Liu Y."/>
            <person name="Yan H."/>
        </authorList>
    </citation>
    <scope>NUCLEOTIDE SEQUENCE</scope>
    <source>
        <strain evidence="3">NBD5</strain>
    </source>
</reference>
<name>A0ABY4XA82_9SPHN</name>
<dbReference type="Pfam" id="PF00534">
    <property type="entry name" value="Glycos_transf_1"/>
    <property type="match status" value="1"/>
</dbReference>
<evidence type="ECO:0000259" key="1">
    <source>
        <dbReference type="Pfam" id="PF00534"/>
    </source>
</evidence>
<dbReference type="InterPro" id="IPR028098">
    <property type="entry name" value="Glyco_trans_4-like_N"/>
</dbReference>
<evidence type="ECO:0000259" key="2">
    <source>
        <dbReference type="Pfam" id="PF13439"/>
    </source>
</evidence>
<sequence>MSRRPLRLLMTADAVGGVWQYAADLARALRPLGIETVIALLGPAPTPGQRAELGDIRLIETGLPLDWLCDGPTPVLAAGEAVAALAAAERVDIVQLNMPTLLAEARFPCPVVAVTHGCVATWWAAARATPLSPAYRWHERLTARGLARADRVVAPSAAYGAIVARHYDLPRPATVPNGRRPLRVVPGARHDCVFTAGRLWDEVKNARTLDAVAARLAVPFHAAGAAIGPHGETITLQHLHPLGLLDEAGIAARLAPRPIFVSAATFEPFGLAVLEAAAAGCALVLSDIPTFRELWSGAALFVDPHDEDGFVAAIDSLIGDDRHRVEAGEAARAAAGRYTPAAMAAGMAALIRGLLPTRARAAAA</sequence>
<dbReference type="CDD" id="cd03801">
    <property type="entry name" value="GT4_PimA-like"/>
    <property type="match status" value="1"/>
</dbReference>
<dbReference type="InterPro" id="IPR001296">
    <property type="entry name" value="Glyco_trans_1"/>
</dbReference>
<dbReference type="Pfam" id="PF13439">
    <property type="entry name" value="Glyco_transf_4"/>
    <property type="match status" value="1"/>
</dbReference>
<accession>A0ABY4XA82</accession>
<organism evidence="3 4">
    <name type="scientific">Sphingomonas morindae</name>
    <dbReference type="NCBI Taxonomy" id="1541170"/>
    <lineage>
        <taxon>Bacteria</taxon>
        <taxon>Pseudomonadati</taxon>
        <taxon>Pseudomonadota</taxon>
        <taxon>Alphaproteobacteria</taxon>
        <taxon>Sphingomonadales</taxon>
        <taxon>Sphingomonadaceae</taxon>
        <taxon>Sphingomonas</taxon>
    </lineage>
</organism>
<keyword evidence="4" id="KW-1185">Reference proteome</keyword>
<dbReference type="Proteomes" id="UP001056937">
    <property type="component" value="Chromosome 1"/>
</dbReference>
<dbReference type="SUPFAM" id="SSF53756">
    <property type="entry name" value="UDP-Glycosyltransferase/glycogen phosphorylase"/>
    <property type="match status" value="1"/>
</dbReference>
<evidence type="ECO:0000313" key="4">
    <source>
        <dbReference type="Proteomes" id="UP001056937"/>
    </source>
</evidence>
<dbReference type="PANTHER" id="PTHR45947:SF3">
    <property type="entry name" value="SULFOQUINOVOSYL TRANSFERASE SQD2"/>
    <property type="match status" value="1"/>
</dbReference>
<dbReference type="InterPro" id="IPR050194">
    <property type="entry name" value="Glycosyltransferase_grp1"/>
</dbReference>
<proteinExistence type="predicted"/>
<dbReference type="EMBL" id="CP084930">
    <property type="protein sequence ID" value="USI73852.1"/>
    <property type="molecule type" value="Genomic_DNA"/>
</dbReference>
<evidence type="ECO:0000313" key="3">
    <source>
        <dbReference type="EMBL" id="USI73852.1"/>
    </source>
</evidence>
<gene>
    <name evidence="3" type="ORF">LHA26_05125</name>
</gene>
<protein>
    <submittedName>
        <fullName evidence="3">Glycosyltransferase family 4 protein</fullName>
    </submittedName>
</protein>
<feature type="domain" description="Glycosyl transferase family 1" evidence="1">
    <location>
        <begin position="258"/>
        <end position="332"/>
    </location>
</feature>
<dbReference type="Gene3D" id="3.40.50.2000">
    <property type="entry name" value="Glycogen Phosphorylase B"/>
    <property type="match status" value="2"/>
</dbReference>
<dbReference type="PANTHER" id="PTHR45947">
    <property type="entry name" value="SULFOQUINOVOSYL TRANSFERASE SQD2"/>
    <property type="match status" value="1"/>
</dbReference>
<feature type="domain" description="Glycosyltransferase subfamily 4-like N-terminal" evidence="2">
    <location>
        <begin position="15"/>
        <end position="178"/>
    </location>
</feature>